<organism evidence="3 4">
    <name type="scientific">Candidatus Nomurabacteria bacterium RIFCSPHIGHO2_02_FULL_42_24</name>
    <dbReference type="NCBI Taxonomy" id="1801757"/>
    <lineage>
        <taxon>Bacteria</taxon>
        <taxon>Candidatus Nomuraibacteriota</taxon>
    </lineage>
</organism>
<feature type="active site" description="Proton donor" evidence="1">
    <location>
        <position position="80"/>
    </location>
</feature>
<keyword evidence="2" id="KW-0862">Zinc</keyword>
<evidence type="ECO:0000313" key="4">
    <source>
        <dbReference type="Proteomes" id="UP000179880"/>
    </source>
</evidence>
<dbReference type="SUPFAM" id="SSF51569">
    <property type="entry name" value="Aldolase"/>
    <property type="match status" value="1"/>
</dbReference>
<accession>A0A1F6WHZ1</accession>
<proteinExistence type="predicted"/>
<evidence type="ECO:0000256" key="2">
    <source>
        <dbReference type="PIRSR" id="PIRSR001359-3"/>
    </source>
</evidence>
<gene>
    <name evidence="3" type="ORF">A3B93_01165</name>
</gene>
<dbReference type="PANTHER" id="PTHR30304:SF0">
    <property type="entry name" value="D-TAGATOSE-1,6-BISPHOSPHATE ALDOLASE SUBUNIT GATY-RELATED"/>
    <property type="match status" value="1"/>
</dbReference>
<dbReference type="Gene3D" id="3.20.20.70">
    <property type="entry name" value="Aldolase class I"/>
    <property type="match status" value="1"/>
</dbReference>
<protein>
    <recommendedName>
        <fullName evidence="5">Tagatose-bisphosphate aldolase</fullName>
    </recommendedName>
</protein>
<sequence length="284" mass="31307">MKTLREYIQEAEEKKVAIGHFNVANLEMLWGVFNVAREVNVPVIIGVSEGERDFVGLRQAVALIQSLHEEFNHPVFLNADHSYSFERVKEAVDAGFDMAIFDGAKLSFEENIKITKQCVEYAREKGGKTLIEGELGYIGEGSNLKEKLPEGAELKTKPEEAEKFANETGVDLFAPSVGNIHGIVKGGNPYIDAELVKEIRKSAGVPLVLHGGSGITDVDFTKAIEAGISIIHISTELRLAYQKALKFSLQEAPEELAPYKILKPAMLAVQKAVENRLKLFNRVG</sequence>
<dbReference type="AlphaFoldDB" id="A0A1F6WHZ1"/>
<dbReference type="EMBL" id="MFUH01000032">
    <property type="protein sequence ID" value="OGI81345.1"/>
    <property type="molecule type" value="Genomic_DNA"/>
</dbReference>
<evidence type="ECO:0008006" key="5">
    <source>
        <dbReference type="Google" id="ProtNLM"/>
    </source>
</evidence>
<name>A0A1F6WHZ1_9BACT</name>
<keyword evidence="2" id="KW-0479">Metal-binding</keyword>
<feature type="binding site" evidence="2">
    <location>
        <position position="81"/>
    </location>
    <ligand>
        <name>Zn(2+)</name>
        <dbReference type="ChEBI" id="CHEBI:29105"/>
        <label>1</label>
        <note>catalytic</note>
    </ligand>
</feature>
<feature type="binding site" evidence="2">
    <location>
        <position position="102"/>
    </location>
    <ligand>
        <name>Zn(2+)</name>
        <dbReference type="ChEBI" id="CHEBI:29105"/>
        <label>2</label>
    </ligand>
</feature>
<feature type="binding site" evidence="2">
    <location>
        <position position="210"/>
    </location>
    <ligand>
        <name>Zn(2+)</name>
        <dbReference type="ChEBI" id="CHEBI:29105"/>
        <label>1</label>
        <note>catalytic</note>
    </ligand>
</feature>
<dbReference type="Pfam" id="PF01116">
    <property type="entry name" value="F_bP_aldolase"/>
    <property type="match status" value="1"/>
</dbReference>
<comment type="caution">
    <text evidence="3">The sequence shown here is derived from an EMBL/GenBank/DDBJ whole genome shotgun (WGS) entry which is preliminary data.</text>
</comment>
<dbReference type="InterPro" id="IPR000771">
    <property type="entry name" value="FBA_II"/>
</dbReference>
<feature type="binding site" evidence="2">
    <location>
        <position position="134"/>
    </location>
    <ligand>
        <name>Zn(2+)</name>
        <dbReference type="ChEBI" id="CHEBI:29105"/>
        <label>2</label>
    </ligand>
</feature>
<feature type="binding site" evidence="2">
    <location>
        <position position="181"/>
    </location>
    <ligand>
        <name>Zn(2+)</name>
        <dbReference type="ChEBI" id="CHEBI:29105"/>
        <label>1</label>
        <note>catalytic</note>
    </ligand>
</feature>
<dbReference type="NCBIfam" id="TIGR00167">
    <property type="entry name" value="cbbA"/>
    <property type="match status" value="1"/>
</dbReference>
<dbReference type="CDD" id="cd00947">
    <property type="entry name" value="TBP_aldolase_IIB"/>
    <property type="match status" value="1"/>
</dbReference>
<evidence type="ECO:0000313" key="3">
    <source>
        <dbReference type="EMBL" id="OGI81345.1"/>
    </source>
</evidence>
<comment type="cofactor">
    <cofactor evidence="2">
        <name>Zn(2+)</name>
        <dbReference type="ChEBI" id="CHEBI:29105"/>
    </cofactor>
    <text evidence="2">Binds 2 Zn(2+) ions per subunit. One is catalytic and the other provides a structural contribution.</text>
</comment>
<reference evidence="3 4" key="1">
    <citation type="journal article" date="2016" name="Nat. Commun.">
        <title>Thousands of microbial genomes shed light on interconnected biogeochemical processes in an aquifer system.</title>
        <authorList>
            <person name="Anantharaman K."/>
            <person name="Brown C.T."/>
            <person name="Hug L.A."/>
            <person name="Sharon I."/>
            <person name="Castelle C.J."/>
            <person name="Probst A.J."/>
            <person name="Thomas B.C."/>
            <person name="Singh A."/>
            <person name="Wilkins M.J."/>
            <person name="Karaoz U."/>
            <person name="Brodie E.L."/>
            <person name="Williams K.H."/>
            <person name="Hubbard S.S."/>
            <person name="Banfield J.F."/>
        </authorList>
    </citation>
    <scope>NUCLEOTIDE SEQUENCE [LARGE SCALE GENOMIC DNA]</scope>
</reference>
<evidence type="ECO:0000256" key="1">
    <source>
        <dbReference type="PIRSR" id="PIRSR001359-1"/>
    </source>
</evidence>
<dbReference type="InterPro" id="IPR013785">
    <property type="entry name" value="Aldolase_TIM"/>
</dbReference>
<dbReference type="InterPro" id="IPR050246">
    <property type="entry name" value="Class_II_FBP_aldolase"/>
</dbReference>
<dbReference type="GO" id="GO:0005975">
    <property type="term" value="P:carbohydrate metabolic process"/>
    <property type="evidence" value="ECO:0007669"/>
    <property type="project" value="InterPro"/>
</dbReference>
<dbReference type="PIRSF" id="PIRSF001359">
    <property type="entry name" value="F_bP_aldolase_II"/>
    <property type="match status" value="1"/>
</dbReference>
<dbReference type="Proteomes" id="UP000179880">
    <property type="component" value="Unassembled WGS sequence"/>
</dbReference>
<dbReference type="GO" id="GO:0008270">
    <property type="term" value="F:zinc ion binding"/>
    <property type="evidence" value="ECO:0007669"/>
    <property type="project" value="InterPro"/>
</dbReference>
<dbReference type="GO" id="GO:0016832">
    <property type="term" value="F:aldehyde-lyase activity"/>
    <property type="evidence" value="ECO:0007669"/>
    <property type="project" value="InterPro"/>
</dbReference>
<dbReference type="PANTHER" id="PTHR30304">
    <property type="entry name" value="D-TAGATOSE-1,6-BISPHOSPHATE ALDOLASE"/>
    <property type="match status" value="1"/>
</dbReference>